<reference evidence="2" key="1">
    <citation type="submission" date="2016-11" db="EMBL/GenBank/DDBJ databases">
        <authorList>
            <person name="Varghese N."/>
            <person name="Submissions S."/>
        </authorList>
    </citation>
    <scope>NUCLEOTIDE SEQUENCE [LARGE SCALE GENOMIC DNA]</scope>
    <source>
        <strain evidence="2">DX253</strain>
    </source>
</reference>
<dbReference type="AlphaFoldDB" id="A0A1M6YQ36"/>
<keyword evidence="2" id="KW-1185">Reference proteome</keyword>
<evidence type="ECO:0000313" key="2">
    <source>
        <dbReference type="Proteomes" id="UP000184203"/>
    </source>
</evidence>
<protein>
    <submittedName>
        <fullName evidence="1">Uncharacterized protein</fullName>
    </submittedName>
</protein>
<organism evidence="1 2">
    <name type="scientific">Haladaptatus paucihalophilus DX253</name>
    <dbReference type="NCBI Taxonomy" id="797209"/>
    <lineage>
        <taxon>Archaea</taxon>
        <taxon>Methanobacteriati</taxon>
        <taxon>Methanobacteriota</taxon>
        <taxon>Stenosarchaea group</taxon>
        <taxon>Halobacteria</taxon>
        <taxon>Halobacteriales</taxon>
        <taxon>Haladaptataceae</taxon>
        <taxon>Haladaptatus</taxon>
    </lineage>
</organism>
<dbReference type="Proteomes" id="UP000184203">
    <property type="component" value="Unassembled WGS sequence"/>
</dbReference>
<sequence length="242" mass="26826">MVIKTICMTRKRKINRRSILKKAGASAIGAVALSSSGVMAEEPEHDRELEKQYLNEGALRSTLASRGHDVLAELAAHDIIARPSPEVFDLDTKLDSTRVEASWATDGWTVTEYTNQEDVRTAHLMFSKTTDEYDLTLHIQPQAEKEYALVESKASDEEFAIDPSLDRTKFPLTTDGDVQASSCSDSSFCTGEICKVIGGSQRECYSKRAYITCNQRNGKCRCYSSGEDCPYSEGLKACYMSC</sequence>
<gene>
    <name evidence="1" type="ORF">SAMN05444342_3252</name>
</gene>
<dbReference type="EMBL" id="FRAN01000005">
    <property type="protein sequence ID" value="SHL20376.1"/>
    <property type="molecule type" value="Genomic_DNA"/>
</dbReference>
<accession>A0A1M6YQ36</accession>
<proteinExistence type="predicted"/>
<evidence type="ECO:0000313" key="1">
    <source>
        <dbReference type="EMBL" id="SHL20376.1"/>
    </source>
</evidence>
<name>A0A1M6YQ36_HALPU</name>